<accession>A0A1I7H7M7</accession>
<evidence type="ECO:0000313" key="2">
    <source>
        <dbReference type="Proteomes" id="UP000198817"/>
    </source>
</evidence>
<proteinExistence type="predicted"/>
<sequence>MSAFLGPIHFWLYNKIKMQEGLTDAICEAGEEAGWKALSSDEQRQKFTVEELQPLESLIDVSNIHGWLQNRIDEAETRFAALVTAILREEPDRLPDIRDAAFRFGTANRKTAETAMDAYRLLDETLLDGMPCDNVNQVVQNEFDDYRWNRTQDLHGKYWTDPAAGPAVYYQIRESLIEGLLDGTGFSYTDEDGACRIA</sequence>
<keyword evidence="2" id="KW-1185">Reference proteome</keyword>
<name>A0A1I7H7M7_9FIRM</name>
<protein>
    <submittedName>
        <fullName evidence="1">Uncharacterized protein</fullName>
    </submittedName>
</protein>
<dbReference type="RefSeq" id="WP_090471283.1">
    <property type="nucleotide sequence ID" value="NZ_FOWF01000014.1"/>
</dbReference>
<dbReference type="STRING" id="155865.SAMN05216515_11414"/>
<dbReference type="EMBL" id="FPBT01000013">
    <property type="protein sequence ID" value="SFU56664.1"/>
    <property type="molecule type" value="Genomic_DNA"/>
</dbReference>
<dbReference type="AlphaFoldDB" id="A0A1I7H7M7"/>
<evidence type="ECO:0000313" key="1">
    <source>
        <dbReference type="EMBL" id="SFU56664.1"/>
    </source>
</evidence>
<dbReference type="Proteomes" id="UP000198817">
    <property type="component" value="Unassembled WGS sequence"/>
</dbReference>
<organism evidence="1 2">
    <name type="scientific">Eubacterium pyruvativorans</name>
    <dbReference type="NCBI Taxonomy" id="155865"/>
    <lineage>
        <taxon>Bacteria</taxon>
        <taxon>Bacillati</taxon>
        <taxon>Bacillota</taxon>
        <taxon>Clostridia</taxon>
        <taxon>Eubacteriales</taxon>
        <taxon>Eubacteriaceae</taxon>
        <taxon>Eubacterium</taxon>
    </lineage>
</organism>
<dbReference type="OrthoDB" id="9777242at2"/>
<reference evidence="1 2" key="1">
    <citation type="submission" date="2016-10" db="EMBL/GenBank/DDBJ databases">
        <authorList>
            <person name="de Groot N.N."/>
        </authorList>
    </citation>
    <scope>NUCLEOTIDE SEQUENCE [LARGE SCALE GENOMIC DNA]</scope>
    <source>
        <strain evidence="1 2">KHGC13</strain>
    </source>
</reference>
<gene>
    <name evidence="1" type="ORF">SAMN05216508_11314</name>
</gene>